<proteinExistence type="predicted"/>
<accession>A0A9P5Z2Q5</accession>
<sequence length="79" mass="8916">MILKTCVGLLQICSLHMIRGLIDDRLVSTRLMSNLQTMSSVSMSLSYVGTLVLLLRKAYRGLMLNGLGDTPRYWSSFQF</sequence>
<evidence type="ECO:0000313" key="1">
    <source>
        <dbReference type="EMBL" id="KAF9480034.1"/>
    </source>
</evidence>
<gene>
    <name evidence="1" type="ORF">BDN70DRAFT_649740</name>
</gene>
<dbReference type="AlphaFoldDB" id="A0A9P5Z2Q5"/>
<name>A0A9P5Z2Q5_9AGAR</name>
<keyword evidence="2" id="KW-1185">Reference proteome</keyword>
<dbReference type="Proteomes" id="UP000807469">
    <property type="component" value="Unassembled WGS sequence"/>
</dbReference>
<evidence type="ECO:0000313" key="2">
    <source>
        <dbReference type="Proteomes" id="UP000807469"/>
    </source>
</evidence>
<reference evidence="1" key="1">
    <citation type="submission" date="2020-11" db="EMBL/GenBank/DDBJ databases">
        <authorList>
            <consortium name="DOE Joint Genome Institute"/>
            <person name="Ahrendt S."/>
            <person name="Riley R."/>
            <person name="Andreopoulos W."/>
            <person name="Labutti K."/>
            <person name="Pangilinan J."/>
            <person name="Ruiz-Duenas F.J."/>
            <person name="Barrasa J.M."/>
            <person name="Sanchez-Garcia M."/>
            <person name="Camarero S."/>
            <person name="Miyauchi S."/>
            <person name="Serrano A."/>
            <person name="Linde D."/>
            <person name="Babiker R."/>
            <person name="Drula E."/>
            <person name="Ayuso-Fernandez I."/>
            <person name="Pacheco R."/>
            <person name="Padilla G."/>
            <person name="Ferreira P."/>
            <person name="Barriuso J."/>
            <person name="Kellner H."/>
            <person name="Castanera R."/>
            <person name="Alfaro M."/>
            <person name="Ramirez L."/>
            <person name="Pisabarro A.G."/>
            <person name="Kuo A."/>
            <person name="Tritt A."/>
            <person name="Lipzen A."/>
            <person name="He G."/>
            <person name="Yan M."/>
            <person name="Ng V."/>
            <person name="Cullen D."/>
            <person name="Martin F."/>
            <person name="Rosso M.-N."/>
            <person name="Henrissat B."/>
            <person name="Hibbett D."/>
            <person name="Martinez A.T."/>
            <person name="Grigoriev I.V."/>
        </authorList>
    </citation>
    <scope>NUCLEOTIDE SEQUENCE</scope>
    <source>
        <strain evidence="1">CIRM-BRFM 674</strain>
    </source>
</reference>
<protein>
    <submittedName>
        <fullName evidence="1">Uncharacterized protein</fullName>
    </submittedName>
</protein>
<dbReference type="EMBL" id="MU155201">
    <property type="protein sequence ID" value="KAF9480034.1"/>
    <property type="molecule type" value="Genomic_DNA"/>
</dbReference>
<comment type="caution">
    <text evidence="1">The sequence shown here is derived from an EMBL/GenBank/DDBJ whole genome shotgun (WGS) entry which is preliminary data.</text>
</comment>
<organism evidence="1 2">
    <name type="scientific">Pholiota conissans</name>
    <dbReference type="NCBI Taxonomy" id="109636"/>
    <lineage>
        <taxon>Eukaryota</taxon>
        <taxon>Fungi</taxon>
        <taxon>Dikarya</taxon>
        <taxon>Basidiomycota</taxon>
        <taxon>Agaricomycotina</taxon>
        <taxon>Agaricomycetes</taxon>
        <taxon>Agaricomycetidae</taxon>
        <taxon>Agaricales</taxon>
        <taxon>Agaricineae</taxon>
        <taxon>Strophariaceae</taxon>
        <taxon>Pholiota</taxon>
    </lineage>
</organism>